<dbReference type="EMBL" id="QGMG01000084">
    <property type="protein sequence ID" value="TVY57580.1"/>
    <property type="molecule type" value="Genomic_DNA"/>
</dbReference>
<organism evidence="4 5">
    <name type="scientific">Lachnellula cervina</name>
    <dbReference type="NCBI Taxonomy" id="1316786"/>
    <lineage>
        <taxon>Eukaryota</taxon>
        <taxon>Fungi</taxon>
        <taxon>Dikarya</taxon>
        <taxon>Ascomycota</taxon>
        <taxon>Pezizomycotina</taxon>
        <taxon>Leotiomycetes</taxon>
        <taxon>Helotiales</taxon>
        <taxon>Lachnaceae</taxon>
        <taxon>Lachnellula</taxon>
    </lineage>
</organism>
<feature type="domain" description="Prokaryotic-type class I peptide chain release factors" evidence="3">
    <location>
        <begin position="56"/>
        <end position="149"/>
    </location>
</feature>
<dbReference type="OrthoDB" id="270639at2759"/>
<evidence type="ECO:0000313" key="4">
    <source>
        <dbReference type="EMBL" id="TVY57580.1"/>
    </source>
</evidence>
<reference evidence="4 5" key="1">
    <citation type="submission" date="2018-05" db="EMBL/GenBank/DDBJ databases">
        <title>Whole genome sequencing for identification of molecular markers to develop diagnostic detection tools for the regulated plant pathogen Lachnellula willkommii.</title>
        <authorList>
            <person name="Giroux E."/>
            <person name="Bilodeau G."/>
        </authorList>
    </citation>
    <scope>NUCLEOTIDE SEQUENCE [LARGE SCALE GENOMIC DNA]</scope>
    <source>
        <strain evidence="4 5">CBS 625.97</strain>
    </source>
</reference>
<dbReference type="SUPFAM" id="SSF75620">
    <property type="entry name" value="Release factor"/>
    <property type="match status" value="1"/>
</dbReference>
<dbReference type="InterPro" id="IPR052104">
    <property type="entry name" value="Mito_Release_Factor_mL62"/>
</dbReference>
<dbReference type="Proteomes" id="UP000481288">
    <property type="component" value="Unassembled WGS sequence"/>
</dbReference>
<name>A0A7D8UWR7_9HELO</name>
<comment type="similarity">
    <text evidence="1">Belongs to the prokaryotic/mitochondrial release factor family.</text>
</comment>
<evidence type="ECO:0000313" key="5">
    <source>
        <dbReference type="Proteomes" id="UP000481288"/>
    </source>
</evidence>
<evidence type="ECO:0000256" key="1">
    <source>
        <dbReference type="ARBA" id="ARBA00010835"/>
    </source>
</evidence>
<gene>
    <name evidence="4" type="ORF">LCER1_G001701</name>
</gene>
<dbReference type="PANTHER" id="PTHR11075">
    <property type="entry name" value="PEPTIDE CHAIN RELEASE FACTOR"/>
    <property type="match status" value="1"/>
</dbReference>
<dbReference type="InterPro" id="IPR000352">
    <property type="entry name" value="Pep_chain_release_fac_I"/>
</dbReference>
<keyword evidence="5" id="KW-1185">Reference proteome</keyword>
<dbReference type="GO" id="GO:0016150">
    <property type="term" value="F:translation release factor activity, codon nonspecific"/>
    <property type="evidence" value="ECO:0007669"/>
    <property type="project" value="TreeGrafter"/>
</dbReference>
<dbReference type="GO" id="GO:0004045">
    <property type="term" value="F:peptidyl-tRNA hydrolase activity"/>
    <property type="evidence" value="ECO:0007669"/>
    <property type="project" value="TreeGrafter"/>
</dbReference>
<proteinExistence type="inferred from homology"/>
<dbReference type="Pfam" id="PF00472">
    <property type="entry name" value="RF-1"/>
    <property type="match status" value="1"/>
</dbReference>
<feature type="region of interest" description="Disordered" evidence="2">
    <location>
        <begin position="59"/>
        <end position="82"/>
    </location>
</feature>
<dbReference type="GO" id="GO:0070126">
    <property type="term" value="P:mitochondrial translational termination"/>
    <property type="evidence" value="ECO:0007669"/>
    <property type="project" value="TreeGrafter"/>
</dbReference>
<dbReference type="AlphaFoldDB" id="A0A7D8UWR7"/>
<accession>A0A7D8UWR7</accession>
<dbReference type="GO" id="GO:0005762">
    <property type="term" value="C:mitochondrial large ribosomal subunit"/>
    <property type="evidence" value="ECO:0007669"/>
    <property type="project" value="TreeGrafter"/>
</dbReference>
<sequence>MLQCHTLKAICSAPRRGQLEFLQNHRTFSHRSQSESEDAEDLEAARAWFRGFNQSTIPTKISKTTGSRSGGSGGQHANNTDSKATTTWDFDTLTRYVPKVLHEGLRSSRYYARRSNAMSIQCDSHRSKIKNTEETWKRLSDEITKVYKERVPGTTDPKQIRRVEEL</sequence>
<evidence type="ECO:0000256" key="2">
    <source>
        <dbReference type="SAM" id="MobiDB-lite"/>
    </source>
</evidence>
<dbReference type="InterPro" id="IPR045853">
    <property type="entry name" value="Pep_chain_release_fac_I_sf"/>
</dbReference>
<dbReference type="Gene3D" id="3.30.160.20">
    <property type="match status" value="1"/>
</dbReference>
<evidence type="ECO:0000259" key="3">
    <source>
        <dbReference type="Pfam" id="PF00472"/>
    </source>
</evidence>
<comment type="caution">
    <text evidence="4">The sequence shown here is derived from an EMBL/GenBank/DDBJ whole genome shotgun (WGS) entry which is preliminary data.</text>
</comment>
<protein>
    <recommendedName>
        <fullName evidence="3">Prokaryotic-type class I peptide chain release factors domain-containing protein</fullName>
    </recommendedName>
</protein>
<dbReference type="PANTHER" id="PTHR11075:SF54">
    <property type="entry name" value="LARGE RIBOSOMAL SUBUNIT PROTEIN ML62"/>
    <property type="match status" value="1"/>
</dbReference>